<dbReference type="OrthoDB" id="5523983at2"/>
<evidence type="ECO:0000256" key="2">
    <source>
        <dbReference type="ARBA" id="ARBA00022475"/>
    </source>
</evidence>
<protein>
    <submittedName>
        <fullName evidence="8">Phospholipase_D-nuclease N-terminal</fullName>
    </submittedName>
</protein>
<keyword evidence="2" id="KW-1003">Cell membrane</keyword>
<dbReference type="STRING" id="39841.SAMN05660836_00229"/>
<keyword evidence="3 6" id="KW-0812">Transmembrane</keyword>
<evidence type="ECO:0000313" key="8">
    <source>
        <dbReference type="EMBL" id="SFM43675.1"/>
    </source>
</evidence>
<dbReference type="Proteomes" id="UP000199611">
    <property type="component" value="Unassembled WGS sequence"/>
</dbReference>
<dbReference type="RefSeq" id="WP_093392817.1">
    <property type="nucleotide sequence ID" value="NZ_FOUU01000001.1"/>
</dbReference>
<organism evidence="8 9">
    <name type="scientific">Thermodesulforhabdus norvegica</name>
    <dbReference type="NCBI Taxonomy" id="39841"/>
    <lineage>
        <taxon>Bacteria</taxon>
        <taxon>Pseudomonadati</taxon>
        <taxon>Thermodesulfobacteriota</taxon>
        <taxon>Syntrophobacteria</taxon>
        <taxon>Syntrophobacterales</taxon>
        <taxon>Thermodesulforhabdaceae</taxon>
        <taxon>Thermodesulforhabdus</taxon>
    </lineage>
</organism>
<dbReference type="Pfam" id="PF13396">
    <property type="entry name" value="PLDc_N"/>
    <property type="match status" value="1"/>
</dbReference>
<keyword evidence="4 6" id="KW-1133">Transmembrane helix</keyword>
<dbReference type="GO" id="GO:0005886">
    <property type="term" value="C:plasma membrane"/>
    <property type="evidence" value="ECO:0007669"/>
    <property type="project" value="UniProtKB-SubCell"/>
</dbReference>
<gene>
    <name evidence="8" type="ORF">SAMN05660836_00229</name>
</gene>
<dbReference type="AlphaFoldDB" id="A0A1I4QV75"/>
<name>A0A1I4QV75_9BACT</name>
<keyword evidence="9" id="KW-1185">Reference proteome</keyword>
<accession>A0A1I4QV75</accession>
<evidence type="ECO:0000256" key="6">
    <source>
        <dbReference type="SAM" id="Phobius"/>
    </source>
</evidence>
<evidence type="ECO:0000256" key="5">
    <source>
        <dbReference type="ARBA" id="ARBA00023136"/>
    </source>
</evidence>
<evidence type="ECO:0000256" key="4">
    <source>
        <dbReference type="ARBA" id="ARBA00022989"/>
    </source>
</evidence>
<evidence type="ECO:0000256" key="3">
    <source>
        <dbReference type="ARBA" id="ARBA00022692"/>
    </source>
</evidence>
<dbReference type="EMBL" id="FOUU01000001">
    <property type="protein sequence ID" value="SFM43675.1"/>
    <property type="molecule type" value="Genomic_DNA"/>
</dbReference>
<reference evidence="8 9" key="1">
    <citation type="submission" date="2016-10" db="EMBL/GenBank/DDBJ databases">
        <authorList>
            <person name="de Groot N.N."/>
        </authorList>
    </citation>
    <scope>NUCLEOTIDE SEQUENCE [LARGE SCALE GENOMIC DNA]</scope>
    <source>
        <strain evidence="8 9">DSM 9990</strain>
    </source>
</reference>
<evidence type="ECO:0000259" key="7">
    <source>
        <dbReference type="Pfam" id="PF13396"/>
    </source>
</evidence>
<dbReference type="InterPro" id="IPR027379">
    <property type="entry name" value="CLS_N"/>
</dbReference>
<feature type="transmembrane region" description="Helical" evidence="6">
    <location>
        <begin position="38"/>
        <end position="58"/>
    </location>
</feature>
<feature type="domain" description="Cardiolipin synthase N-terminal" evidence="7">
    <location>
        <begin position="19"/>
        <end position="59"/>
    </location>
</feature>
<keyword evidence="5 6" id="KW-0472">Membrane</keyword>
<evidence type="ECO:0000256" key="1">
    <source>
        <dbReference type="ARBA" id="ARBA00004651"/>
    </source>
</evidence>
<sequence>MIFKVILVLILFGLPLVPTFWAIQDIPKRQFRSFRRKFLWFFAVSTFPFFGALAYILFERKKTEPMDPFASISEALNTGEKTR</sequence>
<comment type="subcellular location">
    <subcellularLocation>
        <location evidence="1">Cell membrane</location>
        <topology evidence="1">Multi-pass membrane protein</topology>
    </subcellularLocation>
</comment>
<evidence type="ECO:0000313" key="9">
    <source>
        <dbReference type="Proteomes" id="UP000199611"/>
    </source>
</evidence>
<proteinExistence type="predicted"/>